<proteinExistence type="predicted"/>
<dbReference type="InterPro" id="IPR025558">
    <property type="entry name" value="DUF4283"/>
</dbReference>
<reference evidence="3" key="1">
    <citation type="journal article" date="2019" name="Plant Biotechnol. J.">
        <title>Genome sequencing of the Australian wild diploid species Gossypium australe highlights disease resistance and delayed gland morphogenesis.</title>
        <authorList>
            <person name="Cai Y."/>
            <person name="Cai X."/>
            <person name="Wang Q."/>
            <person name="Wang P."/>
            <person name="Zhang Y."/>
            <person name="Cai C."/>
            <person name="Xu Y."/>
            <person name="Wang K."/>
            <person name="Zhou Z."/>
            <person name="Wang C."/>
            <person name="Geng S."/>
            <person name="Li B."/>
            <person name="Dong Q."/>
            <person name="Hou Y."/>
            <person name="Wang H."/>
            <person name="Ai P."/>
            <person name="Liu Z."/>
            <person name="Yi F."/>
            <person name="Sun M."/>
            <person name="An G."/>
            <person name="Cheng J."/>
            <person name="Zhang Y."/>
            <person name="Shi Q."/>
            <person name="Xie Y."/>
            <person name="Shi X."/>
            <person name="Chang Y."/>
            <person name="Huang F."/>
            <person name="Chen Y."/>
            <person name="Hong S."/>
            <person name="Mi L."/>
            <person name="Sun Q."/>
            <person name="Zhang L."/>
            <person name="Zhou B."/>
            <person name="Peng R."/>
            <person name="Zhang X."/>
            <person name="Liu F."/>
        </authorList>
    </citation>
    <scope>NUCLEOTIDE SEQUENCE [LARGE SCALE GENOMIC DNA]</scope>
    <source>
        <strain evidence="3">cv. PA1801</strain>
    </source>
</reference>
<dbReference type="Pfam" id="PF14392">
    <property type="entry name" value="zf-CCHC_4"/>
    <property type="match status" value="1"/>
</dbReference>
<evidence type="ECO:0000313" key="3">
    <source>
        <dbReference type="Proteomes" id="UP000325315"/>
    </source>
</evidence>
<dbReference type="InterPro" id="IPR012337">
    <property type="entry name" value="RNaseH-like_sf"/>
</dbReference>
<dbReference type="GO" id="GO:0003964">
    <property type="term" value="F:RNA-directed DNA polymerase activity"/>
    <property type="evidence" value="ECO:0007669"/>
    <property type="project" value="UniProtKB-KW"/>
</dbReference>
<name>A0A5B6UED4_9ROSI</name>
<dbReference type="Gene3D" id="3.30.420.10">
    <property type="entry name" value="Ribonuclease H-like superfamily/Ribonuclease H"/>
    <property type="match status" value="1"/>
</dbReference>
<dbReference type="Pfam" id="PF13456">
    <property type="entry name" value="RVT_3"/>
    <property type="match status" value="1"/>
</dbReference>
<dbReference type="InterPro" id="IPR025836">
    <property type="entry name" value="Zn_knuckle_CX2CX4HX4C"/>
</dbReference>
<evidence type="ECO:0000313" key="2">
    <source>
        <dbReference type="EMBL" id="KAA3456149.1"/>
    </source>
</evidence>
<accession>A0A5B6UED4</accession>
<dbReference type="GO" id="GO:0003676">
    <property type="term" value="F:nucleic acid binding"/>
    <property type="evidence" value="ECO:0007669"/>
    <property type="project" value="InterPro"/>
</dbReference>
<dbReference type="OrthoDB" id="428918at2759"/>
<dbReference type="SUPFAM" id="SSF53098">
    <property type="entry name" value="Ribonuclease H-like"/>
    <property type="match status" value="1"/>
</dbReference>
<dbReference type="EMBL" id="SMMG02000012">
    <property type="protein sequence ID" value="KAA3456149.1"/>
    <property type="molecule type" value="Genomic_DNA"/>
</dbReference>
<dbReference type="PANTHER" id="PTHR33116">
    <property type="entry name" value="REVERSE TRANSCRIPTASE ZINC-BINDING DOMAIN-CONTAINING PROTEIN-RELATED-RELATED"/>
    <property type="match status" value="1"/>
</dbReference>
<dbReference type="CDD" id="cd06222">
    <property type="entry name" value="RNase_H_like"/>
    <property type="match status" value="1"/>
</dbReference>
<comment type="caution">
    <text evidence="2">The sequence shown here is derived from an EMBL/GenBank/DDBJ whole genome shotgun (WGS) entry which is preliminary data.</text>
</comment>
<dbReference type="InterPro" id="IPR036691">
    <property type="entry name" value="Endo/exonu/phosph_ase_sf"/>
</dbReference>
<dbReference type="PANTHER" id="PTHR33116:SF86">
    <property type="entry name" value="REVERSE TRANSCRIPTASE DOMAIN-CONTAINING PROTEIN"/>
    <property type="match status" value="1"/>
</dbReference>
<keyword evidence="2" id="KW-0548">Nucleotidyltransferase</keyword>
<keyword evidence="3" id="KW-1185">Reference proteome</keyword>
<dbReference type="InterPro" id="IPR036397">
    <property type="entry name" value="RNaseH_sf"/>
</dbReference>
<dbReference type="InterPro" id="IPR044730">
    <property type="entry name" value="RNase_H-like_dom_plant"/>
</dbReference>
<dbReference type="SUPFAM" id="SSF56219">
    <property type="entry name" value="DNase I-like"/>
    <property type="match status" value="1"/>
</dbReference>
<feature type="domain" description="Reverse transcriptase" evidence="1">
    <location>
        <begin position="684"/>
        <end position="940"/>
    </location>
</feature>
<dbReference type="Pfam" id="PF14111">
    <property type="entry name" value="DUF4283"/>
    <property type="match status" value="1"/>
</dbReference>
<dbReference type="Proteomes" id="UP000325315">
    <property type="component" value="Unassembled WGS sequence"/>
</dbReference>
<dbReference type="GO" id="GO:0004523">
    <property type="term" value="F:RNA-DNA hybrid ribonuclease activity"/>
    <property type="evidence" value="ECO:0007669"/>
    <property type="project" value="InterPro"/>
</dbReference>
<dbReference type="CDD" id="cd01650">
    <property type="entry name" value="RT_nLTR_like"/>
    <property type="match status" value="1"/>
</dbReference>
<dbReference type="InterPro" id="IPR000477">
    <property type="entry name" value="RT_dom"/>
</dbReference>
<protein>
    <submittedName>
        <fullName evidence="2">Reverse transcriptase</fullName>
    </submittedName>
</protein>
<dbReference type="Pfam" id="PF13966">
    <property type="entry name" value="zf-RVT"/>
    <property type="match status" value="1"/>
</dbReference>
<dbReference type="InterPro" id="IPR043502">
    <property type="entry name" value="DNA/RNA_pol_sf"/>
</dbReference>
<dbReference type="PROSITE" id="PS50878">
    <property type="entry name" value="RT_POL"/>
    <property type="match status" value="1"/>
</dbReference>
<keyword evidence="2" id="KW-0695">RNA-directed DNA polymerase</keyword>
<keyword evidence="2" id="KW-0808">Transferase</keyword>
<gene>
    <name evidence="2" type="ORF">EPI10_019097</name>
</gene>
<organism evidence="2 3">
    <name type="scientific">Gossypium australe</name>
    <dbReference type="NCBI Taxonomy" id="47621"/>
    <lineage>
        <taxon>Eukaryota</taxon>
        <taxon>Viridiplantae</taxon>
        <taxon>Streptophyta</taxon>
        <taxon>Embryophyta</taxon>
        <taxon>Tracheophyta</taxon>
        <taxon>Spermatophyta</taxon>
        <taxon>Magnoliopsida</taxon>
        <taxon>eudicotyledons</taxon>
        <taxon>Gunneridae</taxon>
        <taxon>Pentapetalae</taxon>
        <taxon>rosids</taxon>
        <taxon>malvids</taxon>
        <taxon>Malvales</taxon>
        <taxon>Malvaceae</taxon>
        <taxon>Malvoideae</taxon>
        <taxon>Gossypium</taxon>
    </lineage>
</organism>
<dbReference type="InterPro" id="IPR002156">
    <property type="entry name" value="RNaseH_domain"/>
</dbReference>
<dbReference type="SUPFAM" id="SSF56672">
    <property type="entry name" value="DNA/RNA polymerases"/>
    <property type="match status" value="1"/>
</dbReference>
<dbReference type="Pfam" id="PF00078">
    <property type="entry name" value="RVT_1"/>
    <property type="match status" value="1"/>
</dbReference>
<dbReference type="Gene3D" id="3.60.10.10">
    <property type="entry name" value="Endonuclease/exonuclease/phosphatase"/>
    <property type="match status" value="1"/>
</dbReference>
<dbReference type="InterPro" id="IPR026960">
    <property type="entry name" value="RVT-Znf"/>
</dbReference>
<evidence type="ECO:0000259" key="1">
    <source>
        <dbReference type="PROSITE" id="PS50878"/>
    </source>
</evidence>
<sequence length="1532" mass="176138">MDKELANLSLIDEEEEAFQEEADVGAGSYQRCLVGRCLTDNLGEKRYLFQFFHEVDLNRVINGMPWFFNNHLLILQRIPIGGNPLLMALDHTEFWVQVHELPPRLMTKSVAKQFGNFCGRFIEYDASNLVFRNFMRLRVCIDILAPLKRKKKIKIGSSMTVYARFKYEKLSLFCFICGKLGHGESFCPYRLRFDPSQNIFGWDISLRAEGRRRRTVESKWLREADGKRRIEENMETINQHSVIIMGEDSGLNLGGNCGNQNPNLSSIGFVQQATNNERTYGSKLRTADFSIMGAEIGPMELGLDEENDPVELMEGKKRQRNENFPVILGSKEGLGSLTVSASSGNQSSRGGRAILWRESWNLLRHLSGDCNAAWIVMGDFNEILSSFEKKEGRLRLERQMQDFRMALEDSNLFDLGFVGRWYTWERGRFKESNIRERLDRGVANSQWMDLFPNYQVEHLTHSFSDHCPLLLDTFGKGRMHTRQYVRNFRFESSWLLDSSFADQVRRWWEEHTISILNKLKLLGHHLLQWSRGKSKEERHTRIQLEKKLEDLVSSEVSDDVLAEILEVQMALNLEADKEEMYWEQRARVNWLKNRDVTRIASDYFGELFTASEAGSDEHLFNLVVKKISDDMNDSLLKHFTKEEVWSAVNSMLPLKAPGEDGFPVIFFQRCWHIVGPKVSKYCLDVLNGREELGDINKTRIVLLPRVEKPKIMSQFRPISLCNVIYKIISKMLVNRMSSLLGECINEAQGAFLSGRCISDNVLIAYEVLHSLKIKKGGRKGHFALKVDMSKAYDRVDSVSYSVCINGEESEPVWPSRGLRQGDPLSPYLFLICAEGFSVLLEDAQRRGSTKGAPIGREKIYINYLFFADDCILFGYATREGVVAVRGVLQEYEQCAGQKVNYDKSLVYYGANISAEVKGDITNFLGVREASNPEKYLGLPMMVGRRKTWAFAEFLDRFRKRVDGWNYRCLSMGGKEVFIKSVLQATPLYAMQCFLFPKMLCHKLENIMNKFWWTNNKTAKGIHWSCWDTLCKPKSNGGKGFKNLFFFNKALLAKHVWRILVQPNCLLARILKACYFSHTDILAAKVGSYPSFTWQSICNSRDLIVDGMLWRIGKGNSVNIWDDPWLPGKDNNRVTGHVINPNWTKVSQLIDESSSTWNSELIYRLVDKATADRIPSIPLASSRTEDALVWKYDGSGDYSVKSGYRVLSAIAASPMSTCSNEVNYNFFYKLLWALNLPEKIKIHVWRLFNNLLPHAGNLARRTIIIEPACPLCRVALEDSNHLMWSCGVLQSVWTQLLVLIPAVEETWDHHKRLAHMFINIDEQQRSIVAISFWSLWYRRNKMIHEGARFNFQEVISFIRGYIKEINTIQRAAQLNFRPDSKELWRPPDEGKIKVNFDASYKSDENMAFTAVIARDFAGIIQGEETYLFTQVPDPFVAEARACERALIFALTMGFTRLEVKGDSLAVIKSVAKKGNDRSQTEWLTLWRWRVNGEATPGYGTGNYRLRFSVLQSRIEWEEDPRLKKISSLVLSGI</sequence>